<gene>
    <name evidence="2" type="ORF">R3P38DRAFT_2605556</name>
</gene>
<dbReference type="InterPro" id="IPR032675">
    <property type="entry name" value="LRR_dom_sf"/>
</dbReference>
<dbReference type="InterPro" id="IPR001810">
    <property type="entry name" value="F-box_dom"/>
</dbReference>
<dbReference type="Gene3D" id="3.80.10.10">
    <property type="entry name" value="Ribonuclease Inhibitor"/>
    <property type="match status" value="1"/>
</dbReference>
<name>A0AAW0DI52_9AGAR</name>
<dbReference type="AlphaFoldDB" id="A0AAW0DI52"/>
<protein>
    <recommendedName>
        <fullName evidence="1">F-box domain-containing protein</fullName>
    </recommendedName>
</protein>
<reference evidence="2 3" key="1">
    <citation type="journal article" date="2024" name="J Genomics">
        <title>Draft genome sequencing and assembly of Favolaschia claudopus CIRM-BRFM 2984 isolated from oak limbs.</title>
        <authorList>
            <person name="Navarro D."/>
            <person name="Drula E."/>
            <person name="Chaduli D."/>
            <person name="Cazenave R."/>
            <person name="Ahrendt S."/>
            <person name="Wang J."/>
            <person name="Lipzen A."/>
            <person name="Daum C."/>
            <person name="Barry K."/>
            <person name="Grigoriev I.V."/>
            <person name="Favel A."/>
            <person name="Rosso M.N."/>
            <person name="Martin F."/>
        </authorList>
    </citation>
    <scope>NUCLEOTIDE SEQUENCE [LARGE SCALE GENOMIC DNA]</scope>
    <source>
        <strain evidence="2 3">CIRM-BRFM 2984</strain>
    </source>
</reference>
<proteinExistence type="predicted"/>
<dbReference type="Pfam" id="PF13013">
    <property type="entry name" value="F-box-like_2"/>
    <property type="match status" value="1"/>
</dbReference>
<keyword evidence="3" id="KW-1185">Reference proteome</keyword>
<evidence type="ECO:0000313" key="3">
    <source>
        <dbReference type="Proteomes" id="UP001362999"/>
    </source>
</evidence>
<evidence type="ECO:0000259" key="1">
    <source>
        <dbReference type="Pfam" id="PF13013"/>
    </source>
</evidence>
<evidence type="ECO:0000313" key="2">
    <source>
        <dbReference type="EMBL" id="KAK7050707.1"/>
    </source>
</evidence>
<feature type="domain" description="F-box" evidence="1">
    <location>
        <begin position="29"/>
        <end position="95"/>
    </location>
</feature>
<accession>A0AAW0DI52</accession>
<dbReference type="EMBL" id="JAWWNJ010000008">
    <property type="protein sequence ID" value="KAK7050707.1"/>
    <property type="molecule type" value="Genomic_DNA"/>
</dbReference>
<dbReference type="Proteomes" id="UP001362999">
    <property type="component" value="Unassembled WGS sequence"/>
</dbReference>
<sequence>MATAPASPSSDQRIPHRAASTDLTIAALHKSSSATLVTLPADVLGLIFKLLYDEWLVDIHPKFRTQPRFDHERCQGEFLLGISSTCRALRAQTMPWIYREVYNWESARGKAWPESLWPYFRIVHIRDRTAHNPRKLEISQETIDSLSMMFSLVKVTLRLESSIHPDLIHALSLAPSLLHLEIYQARFDGSFTSCALPFCALENLLVSIAGFRSISSQEDVDHSKQFSDVDFLLRAVAPRLTELSISGDLIPSTFPTLDWRNIRRLAITEHPPNPYIAIPGLVANMGNLRQLDVLYTVDISRGTYGKGAFPLFHLGDDSGQLLSSRCRLLSSVTLGNVSSTDSIFAQLPAMLSCLRLRAPVDVYDTSKSFPRKAYSPFDDHTLPTALRQMSHLQDLRELCLDLDFFVTAPLIEQIATVLPDLEVLEFSVPRYMFIDDPPRFREQDRDPGILAALNRFSHLLHLRITMNFPRDSDFYHSQEVTARWFLSSHKTLQSVSFAMLDYMYLAGYNPAWWRKWNHDVFDMTWPTPPPTPPPRKAVRIIETIRSL</sequence>
<comment type="caution">
    <text evidence="2">The sequence shown here is derived from an EMBL/GenBank/DDBJ whole genome shotgun (WGS) entry which is preliminary data.</text>
</comment>
<dbReference type="SUPFAM" id="SSF52047">
    <property type="entry name" value="RNI-like"/>
    <property type="match status" value="1"/>
</dbReference>
<organism evidence="2 3">
    <name type="scientific">Favolaschia claudopus</name>
    <dbReference type="NCBI Taxonomy" id="2862362"/>
    <lineage>
        <taxon>Eukaryota</taxon>
        <taxon>Fungi</taxon>
        <taxon>Dikarya</taxon>
        <taxon>Basidiomycota</taxon>
        <taxon>Agaricomycotina</taxon>
        <taxon>Agaricomycetes</taxon>
        <taxon>Agaricomycetidae</taxon>
        <taxon>Agaricales</taxon>
        <taxon>Marasmiineae</taxon>
        <taxon>Mycenaceae</taxon>
        <taxon>Favolaschia</taxon>
    </lineage>
</organism>